<feature type="domain" description="SH2" evidence="2">
    <location>
        <begin position="147"/>
        <end position="263"/>
    </location>
</feature>
<accession>A0A7S0H359</accession>
<proteinExistence type="predicted"/>
<dbReference type="InterPro" id="IPR000980">
    <property type="entry name" value="SH2"/>
</dbReference>
<dbReference type="SUPFAM" id="SSF55550">
    <property type="entry name" value="SH2 domain"/>
    <property type="match status" value="1"/>
</dbReference>
<dbReference type="InterPro" id="IPR036860">
    <property type="entry name" value="SH2_dom_sf"/>
</dbReference>
<reference evidence="3" key="1">
    <citation type="submission" date="2021-01" db="EMBL/GenBank/DDBJ databases">
        <authorList>
            <person name="Corre E."/>
            <person name="Pelletier E."/>
            <person name="Niang G."/>
            <person name="Scheremetjew M."/>
            <person name="Finn R."/>
            <person name="Kale V."/>
            <person name="Holt S."/>
            <person name="Cochrane G."/>
            <person name="Meng A."/>
            <person name="Brown T."/>
            <person name="Cohen L."/>
        </authorList>
    </citation>
    <scope>NUCLEOTIDE SEQUENCE</scope>
    <source>
        <strain evidence="3">CCMP2058</strain>
    </source>
</reference>
<gene>
    <name evidence="3" type="ORF">LAMO00422_LOCUS11764</name>
</gene>
<organism evidence="3">
    <name type="scientific">Amorphochlora amoebiformis</name>
    <dbReference type="NCBI Taxonomy" id="1561963"/>
    <lineage>
        <taxon>Eukaryota</taxon>
        <taxon>Sar</taxon>
        <taxon>Rhizaria</taxon>
        <taxon>Cercozoa</taxon>
        <taxon>Chlorarachniophyceae</taxon>
        <taxon>Amorphochlora</taxon>
    </lineage>
</organism>
<dbReference type="EMBL" id="HBEM01017180">
    <property type="protein sequence ID" value="CAD8452824.1"/>
    <property type="molecule type" value="Transcribed_RNA"/>
</dbReference>
<dbReference type="AlphaFoldDB" id="A0A7S0H359"/>
<evidence type="ECO:0000259" key="2">
    <source>
        <dbReference type="PROSITE" id="PS50001"/>
    </source>
</evidence>
<sequence length="296" mass="34782">MSDTKGRNYSAGGYRGVRLSKVPKNLPGVDVKDAKEIPEPHARHFWLKNFEKQTEVSEQRFRDALEEQFPKADKQIIRIISSRFVALEKKSKKDPSSSDLRVDLDCFYRFVERFGYPWIEAVDNIKKTFFREQELANKTIEYVMVPWYHGFLSEKQLSEILLNQENAEKFLVREPRNRDCTRLTVEYTKVFKVKDGKKTIGRSKRNIQWHKKRKIWVWQGRNKKLLGHSNIDVALGEMTNDRKPIISAIFKDEKEYSTVYEIVPGLYKKGTMDLSHDEEIVRTFEAENGPMTPIAE</sequence>
<keyword evidence="1" id="KW-0727">SH2 domain</keyword>
<evidence type="ECO:0000313" key="3">
    <source>
        <dbReference type="EMBL" id="CAD8452824.1"/>
    </source>
</evidence>
<dbReference type="Gene3D" id="3.30.505.10">
    <property type="entry name" value="SH2 domain"/>
    <property type="match status" value="1"/>
</dbReference>
<name>A0A7S0H359_9EUKA</name>
<dbReference type="PROSITE" id="PS50001">
    <property type="entry name" value="SH2"/>
    <property type="match status" value="1"/>
</dbReference>
<protein>
    <recommendedName>
        <fullName evidence="2">SH2 domain-containing protein</fullName>
    </recommendedName>
</protein>
<evidence type="ECO:0000256" key="1">
    <source>
        <dbReference type="PROSITE-ProRule" id="PRU00191"/>
    </source>
</evidence>